<name>A0A941D3B4_9CAUL</name>
<gene>
    <name evidence="6" type="ORF">JKL49_12085</name>
</gene>
<organism evidence="6 7">
    <name type="scientific">Phenylobacterium glaciei</name>
    <dbReference type="NCBI Taxonomy" id="2803784"/>
    <lineage>
        <taxon>Bacteria</taxon>
        <taxon>Pseudomonadati</taxon>
        <taxon>Pseudomonadota</taxon>
        <taxon>Alphaproteobacteria</taxon>
        <taxon>Caulobacterales</taxon>
        <taxon>Caulobacteraceae</taxon>
        <taxon>Phenylobacterium</taxon>
    </lineage>
</organism>
<comment type="caution">
    <text evidence="6">The sequence shown here is derived from an EMBL/GenBank/DDBJ whole genome shotgun (WGS) entry which is preliminary data.</text>
</comment>
<accession>A0A941D3B4</accession>
<dbReference type="PANTHER" id="PTHR30537:SF74">
    <property type="entry name" value="HTH-TYPE TRANSCRIPTIONAL REGULATOR TRPI"/>
    <property type="match status" value="1"/>
</dbReference>
<evidence type="ECO:0000259" key="5">
    <source>
        <dbReference type="PROSITE" id="PS50931"/>
    </source>
</evidence>
<dbReference type="AlphaFoldDB" id="A0A941D3B4"/>
<dbReference type="Pfam" id="PF03466">
    <property type="entry name" value="LysR_substrate"/>
    <property type="match status" value="1"/>
</dbReference>
<reference evidence="6" key="1">
    <citation type="submission" date="2021-04" db="EMBL/GenBank/DDBJ databases">
        <title>Draft genome assembly of strain Phenylobacterium sp. 20VBR1 using MiniION and Illumina platforms.</title>
        <authorList>
            <person name="Thomas F.A."/>
            <person name="Krishnan K.P."/>
            <person name="Sinha R.K."/>
        </authorList>
    </citation>
    <scope>NUCLEOTIDE SEQUENCE</scope>
    <source>
        <strain evidence="6">20VBR1</strain>
    </source>
</reference>
<feature type="domain" description="HTH lysR-type" evidence="5">
    <location>
        <begin position="7"/>
        <end position="64"/>
    </location>
</feature>
<dbReference type="InterPro" id="IPR058163">
    <property type="entry name" value="LysR-type_TF_proteobact-type"/>
</dbReference>
<dbReference type="PANTHER" id="PTHR30537">
    <property type="entry name" value="HTH-TYPE TRANSCRIPTIONAL REGULATOR"/>
    <property type="match status" value="1"/>
</dbReference>
<protein>
    <submittedName>
        <fullName evidence="6">LysR family transcriptional regulator</fullName>
    </submittedName>
</protein>
<dbReference type="InterPro" id="IPR005119">
    <property type="entry name" value="LysR_subst-bd"/>
</dbReference>
<dbReference type="GO" id="GO:0043565">
    <property type="term" value="F:sequence-specific DNA binding"/>
    <property type="evidence" value="ECO:0007669"/>
    <property type="project" value="TreeGrafter"/>
</dbReference>
<keyword evidence="7" id="KW-1185">Reference proteome</keyword>
<dbReference type="InterPro" id="IPR036388">
    <property type="entry name" value="WH-like_DNA-bd_sf"/>
</dbReference>
<evidence type="ECO:0000256" key="2">
    <source>
        <dbReference type="ARBA" id="ARBA00023015"/>
    </source>
</evidence>
<dbReference type="GO" id="GO:0003700">
    <property type="term" value="F:DNA-binding transcription factor activity"/>
    <property type="evidence" value="ECO:0007669"/>
    <property type="project" value="InterPro"/>
</dbReference>
<proteinExistence type="inferred from homology"/>
<dbReference type="SUPFAM" id="SSF46785">
    <property type="entry name" value="Winged helix' DNA-binding domain"/>
    <property type="match status" value="1"/>
</dbReference>
<evidence type="ECO:0000256" key="1">
    <source>
        <dbReference type="ARBA" id="ARBA00009437"/>
    </source>
</evidence>
<dbReference type="Proteomes" id="UP000622580">
    <property type="component" value="Unassembled WGS sequence"/>
</dbReference>
<dbReference type="PROSITE" id="PS50931">
    <property type="entry name" value="HTH_LYSR"/>
    <property type="match status" value="1"/>
</dbReference>
<sequence length="296" mass="32256">MTRRSLPPLTALRAFEAFARLGKMTTAAEELFVTHGAVSRQIRSLEEAVGLALTEGPRHRLKLTDAGERLAASLSSAFDRVERTLTDLKSAADTELHLSCLGTFAMRWLIPRLGSFHDQHPGLRVRVTESFAPADFAREHYDAAIRLTEHVPSHGGEAIAFLDNFHGPVAAPQLTGATRGVKSFETLPRLHTRPHLQAWAEWESHTGLSLADAAQNREFEHLFYMLEAAVAGLGVGLSPFVYVAADIEAGRLAAPVGFVRTPAQFYLILPPGPARPAASAFRNWLLDEAGKVPTPS</sequence>
<dbReference type="InterPro" id="IPR000847">
    <property type="entry name" value="LysR_HTH_N"/>
</dbReference>
<dbReference type="SUPFAM" id="SSF53850">
    <property type="entry name" value="Periplasmic binding protein-like II"/>
    <property type="match status" value="1"/>
</dbReference>
<dbReference type="Pfam" id="PF00126">
    <property type="entry name" value="HTH_1"/>
    <property type="match status" value="1"/>
</dbReference>
<dbReference type="EMBL" id="JAGSGD010000001">
    <property type="protein sequence ID" value="MBR7620126.1"/>
    <property type="molecule type" value="Genomic_DNA"/>
</dbReference>
<evidence type="ECO:0000313" key="6">
    <source>
        <dbReference type="EMBL" id="MBR7620126.1"/>
    </source>
</evidence>
<dbReference type="Gene3D" id="3.40.190.10">
    <property type="entry name" value="Periplasmic binding protein-like II"/>
    <property type="match status" value="2"/>
</dbReference>
<dbReference type="RefSeq" id="WP_215340852.1">
    <property type="nucleotide sequence ID" value="NZ_JAGSGD010000001.1"/>
</dbReference>
<keyword evidence="3" id="KW-0238">DNA-binding</keyword>
<evidence type="ECO:0000313" key="7">
    <source>
        <dbReference type="Proteomes" id="UP000622580"/>
    </source>
</evidence>
<dbReference type="InterPro" id="IPR036390">
    <property type="entry name" value="WH_DNA-bd_sf"/>
</dbReference>
<evidence type="ECO:0000256" key="3">
    <source>
        <dbReference type="ARBA" id="ARBA00023125"/>
    </source>
</evidence>
<dbReference type="GO" id="GO:0006351">
    <property type="term" value="P:DNA-templated transcription"/>
    <property type="evidence" value="ECO:0007669"/>
    <property type="project" value="TreeGrafter"/>
</dbReference>
<keyword evidence="2" id="KW-0805">Transcription regulation</keyword>
<keyword evidence="4" id="KW-0804">Transcription</keyword>
<comment type="similarity">
    <text evidence="1">Belongs to the LysR transcriptional regulatory family.</text>
</comment>
<dbReference type="Gene3D" id="1.10.10.10">
    <property type="entry name" value="Winged helix-like DNA-binding domain superfamily/Winged helix DNA-binding domain"/>
    <property type="match status" value="1"/>
</dbReference>
<evidence type="ECO:0000256" key="4">
    <source>
        <dbReference type="ARBA" id="ARBA00023163"/>
    </source>
</evidence>